<dbReference type="HOGENOM" id="CLU_2725244_0_0_1"/>
<dbReference type="EMBL" id="AAZO01005805">
    <property type="status" value="NOT_ANNOTATED_CDS"/>
    <property type="molecule type" value="Genomic_DNA"/>
</dbReference>
<keyword evidence="3" id="KW-1185">Reference proteome</keyword>
<organism>
    <name type="scientific">Pediculus humanus subsp. corporis</name>
    <name type="common">Body louse</name>
    <dbReference type="NCBI Taxonomy" id="121224"/>
    <lineage>
        <taxon>Eukaryota</taxon>
        <taxon>Metazoa</taxon>
        <taxon>Ecdysozoa</taxon>
        <taxon>Arthropoda</taxon>
        <taxon>Hexapoda</taxon>
        <taxon>Insecta</taxon>
        <taxon>Pterygota</taxon>
        <taxon>Neoptera</taxon>
        <taxon>Paraneoptera</taxon>
        <taxon>Psocodea</taxon>
        <taxon>Troctomorpha</taxon>
        <taxon>Phthiraptera</taxon>
        <taxon>Anoplura</taxon>
        <taxon>Pediculidae</taxon>
        <taxon>Pediculus</taxon>
    </lineage>
</organism>
<proteinExistence type="predicted"/>
<dbReference type="CTD" id="8231395"/>
<reference evidence="1" key="1">
    <citation type="submission" date="2007-04" db="EMBL/GenBank/DDBJ databases">
        <title>Annotation of Pediculus humanus corporis strain USDA.</title>
        <authorList>
            <person name="Kirkness E."/>
            <person name="Hannick L."/>
            <person name="Hass B."/>
            <person name="Bruggner R."/>
            <person name="Lawson D."/>
            <person name="Bidwell S."/>
            <person name="Joardar V."/>
            <person name="Caler E."/>
            <person name="Walenz B."/>
            <person name="Inman J."/>
            <person name="Schobel S."/>
            <person name="Galinsky K."/>
            <person name="Amedeo P."/>
            <person name="Strausberg R."/>
        </authorList>
    </citation>
    <scope>NUCLEOTIDE SEQUENCE</scope>
    <source>
        <strain evidence="1">USDA</strain>
    </source>
</reference>
<reference evidence="2" key="3">
    <citation type="submission" date="2020-05" db="UniProtKB">
        <authorList>
            <consortium name="EnsemblMetazoa"/>
        </authorList>
    </citation>
    <scope>IDENTIFICATION</scope>
    <source>
        <strain evidence="2">USDA</strain>
    </source>
</reference>
<dbReference type="RefSeq" id="XP_002430443.1">
    <property type="nucleotide sequence ID" value="XM_002430398.1"/>
</dbReference>
<gene>
    <name evidence="2" type="primary">8231395</name>
    <name evidence="1" type="ORF">Phum_PHUM479460</name>
</gene>
<accession>E0VWF4</accession>
<dbReference type="InParanoid" id="E0VWF4"/>
<reference evidence="1" key="2">
    <citation type="submission" date="2007-04" db="EMBL/GenBank/DDBJ databases">
        <title>The genome of the human body louse.</title>
        <authorList>
            <consortium name="The Human Body Louse Genome Consortium"/>
            <person name="Kirkness E."/>
            <person name="Walenz B."/>
            <person name="Hass B."/>
            <person name="Bruggner R."/>
            <person name="Strausberg R."/>
        </authorList>
    </citation>
    <scope>NUCLEOTIDE SEQUENCE</scope>
    <source>
        <strain evidence="1">USDA</strain>
    </source>
</reference>
<evidence type="ECO:0000313" key="1">
    <source>
        <dbReference type="EMBL" id="EEB17705.1"/>
    </source>
</evidence>
<name>E0VWF4_PEDHC</name>
<dbReference type="KEGG" id="phu:Phum_PHUM479460"/>
<dbReference type="VEuPathDB" id="VectorBase:PHUM479460"/>
<sequence>MTHETTKINKKVIGCYWQKIVNVGFVCHKNRSRGVQQHLQQVQQRVQGAVAQAATQAAVLRCEKSSDKNELS</sequence>
<evidence type="ECO:0000313" key="3">
    <source>
        <dbReference type="Proteomes" id="UP000009046"/>
    </source>
</evidence>
<dbReference type="EnsemblMetazoa" id="PHUM479460-RA">
    <property type="protein sequence ID" value="PHUM479460-PA"/>
    <property type="gene ID" value="PHUM479460"/>
</dbReference>
<protein>
    <submittedName>
        <fullName evidence="1 2">Uncharacterized protein</fullName>
    </submittedName>
</protein>
<dbReference type="AlphaFoldDB" id="E0VWF4"/>
<dbReference type="EMBL" id="DS235819">
    <property type="protein sequence ID" value="EEB17705.1"/>
    <property type="molecule type" value="Genomic_DNA"/>
</dbReference>
<dbReference type="Proteomes" id="UP000009046">
    <property type="component" value="Unassembled WGS sequence"/>
</dbReference>
<evidence type="ECO:0000313" key="2">
    <source>
        <dbReference type="EnsemblMetazoa" id="PHUM479460-PA"/>
    </source>
</evidence>
<dbReference type="GeneID" id="8231395"/>